<evidence type="ECO:0000259" key="1">
    <source>
        <dbReference type="Pfam" id="PF08670"/>
    </source>
</evidence>
<keyword evidence="3" id="KW-1185">Reference proteome</keyword>
<dbReference type="Pfam" id="PF08670">
    <property type="entry name" value="MEKHLA"/>
    <property type="match status" value="1"/>
</dbReference>
<dbReference type="InterPro" id="IPR013978">
    <property type="entry name" value="MEKHLA"/>
</dbReference>
<name>A0A5J4YLR1_PORPP</name>
<accession>A0A5J4YLR1</accession>
<dbReference type="Proteomes" id="UP000324585">
    <property type="component" value="Unassembled WGS sequence"/>
</dbReference>
<reference evidence="3" key="1">
    <citation type="journal article" date="2019" name="Nat. Commun.">
        <title>Expansion of phycobilisome linker gene families in mesophilic red algae.</title>
        <authorList>
            <person name="Lee J."/>
            <person name="Kim D."/>
            <person name="Bhattacharya D."/>
            <person name="Yoon H.S."/>
        </authorList>
    </citation>
    <scope>NUCLEOTIDE SEQUENCE [LARGE SCALE GENOMIC DNA]</scope>
    <source>
        <strain evidence="3">CCMP 1328</strain>
    </source>
</reference>
<comment type="caution">
    <text evidence="2">The sequence shown here is derived from an EMBL/GenBank/DDBJ whole genome shotgun (WGS) entry which is preliminary data.</text>
</comment>
<dbReference type="AlphaFoldDB" id="A0A5J4YLR1"/>
<protein>
    <recommendedName>
        <fullName evidence="1">MEKHLA domain-containing protein</fullName>
    </recommendedName>
</protein>
<dbReference type="OrthoDB" id="10266517at2759"/>
<dbReference type="EMBL" id="VRMN01000009">
    <property type="protein sequence ID" value="KAA8492421.1"/>
    <property type="molecule type" value="Genomic_DNA"/>
</dbReference>
<evidence type="ECO:0000313" key="3">
    <source>
        <dbReference type="Proteomes" id="UP000324585"/>
    </source>
</evidence>
<organism evidence="2 3">
    <name type="scientific">Porphyridium purpureum</name>
    <name type="common">Red alga</name>
    <name type="synonym">Porphyridium cruentum</name>
    <dbReference type="NCBI Taxonomy" id="35688"/>
    <lineage>
        <taxon>Eukaryota</taxon>
        <taxon>Rhodophyta</taxon>
        <taxon>Bangiophyceae</taxon>
        <taxon>Porphyridiales</taxon>
        <taxon>Porphyridiaceae</taxon>
        <taxon>Porphyridium</taxon>
    </lineage>
</organism>
<sequence length="270" mass="29587">MFVVCGVAGADASGAQIRAAGIRHIAQIRSRPPGYVSLTMDSGTARRPAGRRARVAMDVGLHWYEDERTGRVNLADEWLQEHSLILARSYELAVGHSILPEIENDRAIMDDPLRLCKCLFLTPNAALLSHDVVFAAQYNAFQAAFGYKGGASESRGPAERLVRRDNMYNYSNRLALHTFERAWDSMGTVPSTLSADAKQDAQQARNELLGQALARGFVRFNVERVTATGKKVALRNGTLFNLQDEGGVYRGQAAIIGAADVELLGDPRQE</sequence>
<proteinExistence type="predicted"/>
<evidence type="ECO:0000313" key="2">
    <source>
        <dbReference type="EMBL" id="KAA8492421.1"/>
    </source>
</evidence>
<gene>
    <name evidence="2" type="ORF">FVE85_7928</name>
</gene>
<feature type="domain" description="MEKHLA" evidence="1">
    <location>
        <begin position="163"/>
        <end position="256"/>
    </location>
</feature>